<protein>
    <submittedName>
        <fullName evidence="4">Glycosyl hydrolase</fullName>
    </submittedName>
</protein>
<evidence type="ECO:0000313" key="5">
    <source>
        <dbReference type="Proteomes" id="UP001196601"/>
    </source>
</evidence>
<dbReference type="SUPFAM" id="SSF110296">
    <property type="entry name" value="Oligoxyloglucan reducing end-specific cellobiohydrolase"/>
    <property type="match status" value="1"/>
</dbReference>
<keyword evidence="4" id="KW-0378">Hydrolase</keyword>
<keyword evidence="5" id="KW-1185">Reference proteome</keyword>
<dbReference type="InterPro" id="IPR028203">
    <property type="entry name" value="PSII_CF48-like_dom"/>
</dbReference>
<sequence>MSFTPKPRNGLTRAIAIPCPARSTLALFLLPVLLAGCEAELNLAGVGEATRHANLRTDHYQALASNSTASVLVGNDGVILISQDQGSTWQRRQLPGQPALIDVDACPDGSFIALSFDNQLWHSADQGLSWNARALPTQEQMLTATCAPDGAWWAAGGFTTLLESRDQGTNWDETSLDEDAMLTTLQFLDAEQAVVTGEFGLVFSSRDGGQSWQAGGNLPDEFYPHASHFVSLNEGWVGGLNGFIYHTVDGGQNWKRQATPSAAPIFNLSANRDGLFAIGDHSSVLRLSGERWQALPTPSAPVYLRAASSSDDHRLTVAGGRGLLLNLDTRPALAVQAQ</sequence>
<dbReference type="EMBL" id="JADPMV010000001">
    <property type="protein sequence ID" value="MBS7661065.1"/>
    <property type="molecule type" value="Genomic_DNA"/>
</dbReference>
<accession>A0ABS5PX35</accession>
<dbReference type="Pfam" id="PF14870">
    <property type="entry name" value="PSII_BNR"/>
    <property type="match status" value="1"/>
</dbReference>
<dbReference type="GO" id="GO:0016787">
    <property type="term" value="F:hydrolase activity"/>
    <property type="evidence" value="ECO:0007669"/>
    <property type="project" value="UniProtKB-KW"/>
</dbReference>
<comment type="caution">
    <text evidence="4">The sequence shown here is derived from an EMBL/GenBank/DDBJ whole genome shotgun (WGS) entry which is preliminary data.</text>
</comment>
<reference evidence="4 5" key="1">
    <citation type="journal article" date="2021" name="Syst. Appl. Microbiol.">
        <title>Pseudomonas lalucatii sp. nov. isolated from Vallgornera, a karstic cave in Mallorca, Western Mediterranean.</title>
        <authorList>
            <person name="Busquets A."/>
            <person name="Mulet M."/>
            <person name="Gomila M."/>
            <person name="Garcia-Valdes E."/>
        </authorList>
    </citation>
    <scope>NUCLEOTIDE SEQUENCE [LARGE SCALE GENOMIC DNA]</scope>
    <source>
        <strain evidence="4 5">R1b54</strain>
    </source>
</reference>
<evidence type="ECO:0000259" key="3">
    <source>
        <dbReference type="Pfam" id="PF14870"/>
    </source>
</evidence>
<dbReference type="RefSeq" id="WP_213638409.1">
    <property type="nucleotide sequence ID" value="NZ_JADPMV010000001.1"/>
</dbReference>
<keyword evidence="2" id="KW-0604">Photosystem II</keyword>
<dbReference type="Gene3D" id="2.130.10.10">
    <property type="entry name" value="YVTN repeat-like/Quinoprotein amine dehydrogenase"/>
    <property type="match status" value="2"/>
</dbReference>
<proteinExistence type="predicted"/>
<dbReference type="Proteomes" id="UP001196601">
    <property type="component" value="Unassembled WGS sequence"/>
</dbReference>
<name>A0ABS5PX35_9PSED</name>
<gene>
    <name evidence="4" type="ORF">I0D00_03745</name>
</gene>
<evidence type="ECO:0000256" key="1">
    <source>
        <dbReference type="ARBA" id="ARBA00022531"/>
    </source>
</evidence>
<evidence type="ECO:0000313" key="4">
    <source>
        <dbReference type="EMBL" id="MBS7661065.1"/>
    </source>
</evidence>
<evidence type="ECO:0000256" key="2">
    <source>
        <dbReference type="ARBA" id="ARBA00023276"/>
    </source>
</evidence>
<dbReference type="PANTHER" id="PTHR47199:SF2">
    <property type="entry name" value="PHOTOSYSTEM II STABILITY_ASSEMBLY FACTOR HCF136, CHLOROPLASTIC"/>
    <property type="match status" value="1"/>
</dbReference>
<organism evidence="4 5">
    <name type="scientific">Pseudomonas lalucatii</name>
    <dbReference type="NCBI Taxonomy" id="1424203"/>
    <lineage>
        <taxon>Bacteria</taxon>
        <taxon>Pseudomonadati</taxon>
        <taxon>Pseudomonadota</taxon>
        <taxon>Gammaproteobacteria</taxon>
        <taxon>Pseudomonadales</taxon>
        <taxon>Pseudomonadaceae</taxon>
        <taxon>Pseudomonas</taxon>
    </lineage>
</organism>
<feature type="domain" description="Photosynthesis system II assembly factor Ycf48/Hcf136-like" evidence="3">
    <location>
        <begin position="170"/>
        <end position="256"/>
    </location>
</feature>
<dbReference type="InterPro" id="IPR015943">
    <property type="entry name" value="WD40/YVTN_repeat-like_dom_sf"/>
</dbReference>
<keyword evidence="1" id="KW-0602">Photosynthesis</keyword>
<dbReference type="PANTHER" id="PTHR47199">
    <property type="entry name" value="PHOTOSYSTEM II STABILITY/ASSEMBLY FACTOR HCF136, CHLOROPLASTIC"/>
    <property type="match status" value="1"/>
</dbReference>